<proteinExistence type="predicted"/>
<sequence>MANNIPQRPQRRTRFPLSDAAIADIWARLRAGDNQHDIAADYGTNPGRVSEINTGRRGNHVTGLPPR</sequence>
<gene>
    <name evidence="2" type="ORF">GGR48_002793</name>
</gene>
<dbReference type="AlphaFoldDB" id="A0A7W6F3T1"/>
<dbReference type="Proteomes" id="UP000538670">
    <property type="component" value="Unassembled WGS sequence"/>
</dbReference>
<organism evidence="2 3">
    <name type="scientific">Sphingomonas pseudosanguinis</name>
    <dbReference type="NCBI Taxonomy" id="413712"/>
    <lineage>
        <taxon>Bacteria</taxon>
        <taxon>Pseudomonadati</taxon>
        <taxon>Pseudomonadota</taxon>
        <taxon>Alphaproteobacteria</taxon>
        <taxon>Sphingomonadales</taxon>
        <taxon>Sphingomonadaceae</taxon>
        <taxon>Sphingomonas</taxon>
    </lineage>
</organism>
<reference evidence="2 3" key="1">
    <citation type="submission" date="2020-08" db="EMBL/GenBank/DDBJ databases">
        <title>Genomic Encyclopedia of Type Strains, Phase IV (KMG-IV): sequencing the most valuable type-strain genomes for metagenomic binning, comparative biology and taxonomic classification.</title>
        <authorList>
            <person name="Goeker M."/>
        </authorList>
    </citation>
    <scope>NUCLEOTIDE SEQUENCE [LARGE SCALE GENOMIC DNA]</scope>
    <source>
        <strain evidence="2 3">DSM 19512</strain>
    </source>
</reference>
<name>A0A7W6F3T1_9SPHN</name>
<evidence type="ECO:0000313" key="2">
    <source>
        <dbReference type="EMBL" id="MBB3880349.1"/>
    </source>
</evidence>
<protein>
    <submittedName>
        <fullName evidence="2">Uncharacterized protein</fullName>
    </submittedName>
</protein>
<feature type="region of interest" description="Disordered" evidence="1">
    <location>
        <begin position="40"/>
        <end position="67"/>
    </location>
</feature>
<accession>A0A7W6F3T1</accession>
<keyword evidence="3" id="KW-1185">Reference proteome</keyword>
<evidence type="ECO:0000256" key="1">
    <source>
        <dbReference type="SAM" id="MobiDB-lite"/>
    </source>
</evidence>
<comment type="caution">
    <text evidence="2">The sequence shown here is derived from an EMBL/GenBank/DDBJ whole genome shotgun (WGS) entry which is preliminary data.</text>
</comment>
<dbReference type="EMBL" id="JACIDH010000014">
    <property type="protein sequence ID" value="MBB3880349.1"/>
    <property type="molecule type" value="Genomic_DNA"/>
</dbReference>
<evidence type="ECO:0000313" key="3">
    <source>
        <dbReference type="Proteomes" id="UP000538670"/>
    </source>
</evidence>